<dbReference type="SMART" id="SM01152">
    <property type="entry name" value="DUF167"/>
    <property type="match status" value="1"/>
</dbReference>
<dbReference type="OrthoDB" id="9800587at2"/>
<dbReference type="PANTHER" id="PTHR13420:SF7">
    <property type="entry name" value="UPF0235 PROTEIN C15ORF40"/>
    <property type="match status" value="1"/>
</dbReference>
<evidence type="ECO:0000313" key="4">
    <source>
        <dbReference type="Proteomes" id="UP000094849"/>
    </source>
</evidence>
<dbReference type="EMBL" id="LVJZ01000003">
    <property type="protein sequence ID" value="ODB95472.1"/>
    <property type="molecule type" value="Genomic_DNA"/>
</dbReference>
<organism evidence="3 4">
    <name type="scientific">Candidatus Thiodiazotropha endoloripes</name>
    <dbReference type="NCBI Taxonomy" id="1818881"/>
    <lineage>
        <taxon>Bacteria</taxon>
        <taxon>Pseudomonadati</taxon>
        <taxon>Pseudomonadota</taxon>
        <taxon>Gammaproteobacteria</taxon>
        <taxon>Chromatiales</taxon>
        <taxon>Sedimenticolaceae</taxon>
        <taxon>Candidatus Thiodiazotropha</taxon>
    </lineage>
</organism>
<dbReference type="Gene3D" id="3.30.1200.10">
    <property type="entry name" value="YggU-like"/>
    <property type="match status" value="1"/>
</dbReference>
<accession>A0A1E2ULM1</accession>
<proteinExistence type="inferred from homology"/>
<dbReference type="GO" id="GO:0005737">
    <property type="term" value="C:cytoplasm"/>
    <property type="evidence" value="ECO:0007669"/>
    <property type="project" value="TreeGrafter"/>
</dbReference>
<dbReference type="AlphaFoldDB" id="A0A1E2ULM1"/>
<gene>
    <name evidence="3" type="ORF">A3196_01120</name>
</gene>
<sequence>MSWYQWQQDDLILRLRIQPKASRDRFIGPYGDNQYKVSITAPPVDGQANDRLLKFIAKTFDLPRSRIELLSGESSRSKCLKLKSPGCLPIEIEK</sequence>
<dbReference type="RefSeq" id="WP_069003792.1">
    <property type="nucleotide sequence ID" value="NZ_LVJW01000006.1"/>
</dbReference>
<evidence type="ECO:0000256" key="2">
    <source>
        <dbReference type="HAMAP-Rule" id="MF_00634"/>
    </source>
</evidence>
<protein>
    <recommendedName>
        <fullName evidence="2">UPF0235 protein A3196_01120</fullName>
    </recommendedName>
</protein>
<dbReference type="InterPro" id="IPR036591">
    <property type="entry name" value="YggU-like_sf"/>
</dbReference>
<name>A0A1E2ULM1_9GAMM</name>
<evidence type="ECO:0000313" key="3">
    <source>
        <dbReference type="EMBL" id="ODB95472.1"/>
    </source>
</evidence>
<keyword evidence="4" id="KW-1185">Reference proteome</keyword>
<dbReference type="HAMAP" id="MF_00634">
    <property type="entry name" value="UPF0235"/>
    <property type="match status" value="1"/>
</dbReference>
<comment type="caution">
    <text evidence="3">The sequence shown here is derived from an EMBL/GenBank/DDBJ whole genome shotgun (WGS) entry which is preliminary data.</text>
</comment>
<dbReference type="Pfam" id="PF02594">
    <property type="entry name" value="DUF167"/>
    <property type="match status" value="1"/>
</dbReference>
<comment type="similarity">
    <text evidence="1 2">Belongs to the UPF0235 family.</text>
</comment>
<dbReference type="NCBIfam" id="TIGR00251">
    <property type="entry name" value="DUF167 family protein"/>
    <property type="match status" value="1"/>
</dbReference>
<dbReference type="SUPFAM" id="SSF69786">
    <property type="entry name" value="YggU-like"/>
    <property type="match status" value="1"/>
</dbReference>
<dbReference type="Proteomes" id="UP000094849">
    <property type="component" value="Unassembled WGS sequence"/>
</dbReference>
<dbReference type="PANTHER" id="PTHR13420">
    <property type="entry name" value="UPF0235 PROTEIN C15ORF40"/>
    <property type="match status" value="1"/>
</dbReference>
<dbReference type="InterPro" id="IPR003746">
    <property type="entry name" value="DUF167"/>
</dbReference>
<evidence type="ECO:0000256" key="1">
    <source>
        <dbReference type="ARBA" id="ARBA00010364"/>
    </source>
</evidence>
<dbReference type="STRING" id="1818881.A3196_01120"/>
<reference evidence="3 4" key="1">
    <citation type="submission" date="2016-03" db="EMBL/GenBank/DDBJ databases">
        <title>Chemosynthetic sulphur-oxidizing symbionts of marine invertebrate animals are capable of nitrogen fixation.</title>
        <authorList>
            <person name="Petersen J.M."/>
            <person name="Kemper A."/>
            <person name="Gruber-Vodicka H."/>
            <person name="Cardini U."/>
            <person name="Geest Mvander."/>
            <person name="Kleiner M."/>
            <person name="Bulgheresi S."/>
            <person name="Fussmann M."/>
            <person name="Herbold C."/>
            <person name="Seah B.K.B."/>
            <person name="Antony C.Paul."/>
            <person name="Liu D."/>
            <person name="Belitz A."/>
            <person name="Weber M."/>
        </authorList>
    </citation>
    <scope>NUCLEOTIDE SEQUENCE [LARGE SCALE GENOMIC DNA]</scope>
    <source>
        <strain evidence="3">G_D</strain>
    </source>
</reference>